<dbReference type="STRING" id="596151.DesfrDRAFT_1191"/>
<proteinExistence type="predicted"/>
<dbReference type="AlphaFoldDB" id="E1JU92"/>
<evidence type="ECO:0000313" key="2">
    <source>
        <dbReference type="EMBL" id="EFL52022.1"/>
    </source>
</evidence>
<comment type="caution">
    <text evidence="2">The sequence shown here is derived from an EMBL/GenBank/DDBJ whole genome shotgun (WGS) entry which is preliminary data.</text>
</comment>
<protein>
    <submittedName>
        <fullName evidence="2">Uncharacterized protein</fullName>
    </submittedName>
</protein>
<organism evidence="2 3">
    <name type="scientific">Solidesulfovibrio fructosivorans JJ]</name>
    <dbReference type="NCBI Taxonomy" id="596151"/>
    <lineage>
        <taxon>Bacteria</taxon>
        <taxon>Pseudomonadati</taxon>
        <taxon>Thermodesulfobacteriota</taxon>
        <taxon>Desulfovibrionia</taxon>
        <taxon>Desulfovibrionales</taxon>
        <taxon>Desulfovibrionaceae</taxon>
        <taxon>Solidesulfovibrio</taxon>
    </lineage>
</organism>
<dbReference type="Proteomes" id="UP000006250">
    <property type="component" value="Unassembled WGS sequence"/>
</dbReference>
<accession>E1JU92</accession>
<name>E1JU92_SOLFR</name>
<keyword evidence="1" id="KW-0472">Membrane</keyword>
<dbReference type="eggNOG" id="ENOG5030TFR">
    <property type="taxonomic scope" value="Bacteria"/>
</dbReference>
<evidence type="ECO:0000256" key="1">
    <source>
        <dbReference type="SAM" id="Phobius"/>
    </source>
</evidence>
<dbReference type="RefSeq" id="WP_005992042.1">
    <property type="nucleotide sequence ID" value="NZ_AECZ01000006.1"/>
</dbReference>
<keyword evidence="3" id="KW-1185">Reference proteome</keyword>
<feature type="transmembrane region" description="Helical" evidence="1">
    <location>
        <begin position="36"/>
        <end position="58"/>
    </location>
</feature>
<evidence type="ECO:0000313" key="3">
    <source>
        <dbReference type="Proteomes" id="UP000006250"/>
    </source>
</evidence>
<reference evidence="2 3" key="1">
    <citation type="submission" date="2010-08" db="EMBL/GenBank/DDBJ databases">
        <title>The draft genome of Desulfovibrio fructosovorans JJ.</title>
        <authorList>
            <consortium name="US DOE Joint Genome Institute (JGI-PGF)"/>
            <person name="Lucas S."/>
            <person name="Copeland A."/>
            <person name="Lapidus A."/>
            <person name="Cheng J.-F."/>
            <person name="Bruce D."/>
            <person name="Goodwin L."/>
            <person name="Pitluck S."/>
            <person name="Land M.L."/>
            <person name="Hauser L."/>
            <person name="Chang Y.-J."/>
            <person name="Jeffries C."/>
            <person name="Wall J.D."/>
            <person name="Stahl D.A."/>
            <person name="Arkin A.P."/>
            <person name="Dehal P."/>
            <person name="Stolyar S.M."/>
            <person name="Hazen T.C."/>
            <person name="Woyke T.J."/>
        </authorList>
    </citation>
    <scope>NUCLEOTIDE SEQUENCE [LARGE SCALE GENOMIC DNA]</scope>
    <source>
        <strain evidence="2 3">JJ</strain>
    </source>
</reference>
<sequence>MSDDLAGQSTELALLRRIDAKMDKMAARIDAVDRRAAIAGGVSGTIAGGVVAIAVEYIKAKMGW</sequence>
<dbReference type="EMBL" id="AECZ01000006">
    <property type="protein sequence ID" value="EFL52022.1"/>
    <property type="molecule type" value="Genomic_DNA"/>
</dbReference>
<keyword evidence="1" id="KW-1133">Transmembrane helix</keyword>
<keyword evidence="1" id="KW-0812">Transmembrane</keyword>
<gene>
    <name evidence="2" type="ORF">DesfrDRAFT_1191</name>
</gene>